<proteinExistence type="predicted"/>
<keyword evidence="5" id="KW-1185">Reference proteome</keyword>
<feature type="region of interest" description="Disordered" evidence="1">
    <location>
        <begin position="172"/>
        <end position="261"/>
    </location>
</feature>
<feature type="compositionally biased region" description="Low complexity" evidence="1">
    <location>
        <begin position="204"/>
        <end position="215"/>
    </location>
</feature>
<organism evidence="4 5">
    <name type="scientific">Channa striata</name>
    <name type="common">Snakehead murrel</name>
    <name type="synonym">Ophicephalus striatus</name>
    <dbReference type="NCBI Taxonomy" id="64152"/>
    <lineage>
        <taxon>Eukaryota</taxon>
        <taxon>Metazoa</taxon>
        <taxon>Chordata</taxon>
        <taxon>Craniata</taxon>
        <taxon>Vertebrata</taxon>
        <taxon>Euteleostomi</taxon>
        <taxon>Actinopterygii</taxon>
        <taxon>Neopterygii</taxon>
        <taxon>Teleostei</taxon>
        <taxon>Neoteleostei</taxon>
        <taxon>Acanthomorphata</taxon>
        <taxon>Anabantaria</taxon>
        <taxon>Anabantiformes</taxon>
        <taxon>Channoidei</taxon>
        <taxon>Channidae</taxon>
        <taxon>Channa</taxon>
    </lineage>
</organism>
<keyword evidence="2" id="KW-0812">Transmembrane</keyword>
<reference evidence="4" key="1">
    <citation type="submission" date="2023-07" db="EMBL/GenBank/DDBJ databases">
        <title>Chromosome-level Genome Assembly of Striped Snakehead (Channa striata).</title>
        <authorList>
            <person name="Liu H."/>
        </authorList>
    </citation>
    <scope>NUCLEOTIDE SEQUENCE</scope>
    <source>
        <strain evidence="4">Gz</strain>
        <tissue evidence="4">Muscle</tissue>
    </source>
</reference>
<feature type="transmembrane region" description="Helical" evidence="2">
    <location>
        <begin position="96"/>
        <end position="121"/>
    </location>
</feature>
<evidence type="ECO:0000313" key="5">
    <source>
        <dbReference type="Proteomes" id="UP001187415"/>
    </source>
</evidence>
<protein>
    <submittedName>
        <fullName evidence="4">Uncharacterized protein</fullName>
    </submittedName>
</protein>
<sequence length="261" mass="27745">MNGFLLLLICMEILHGSADVISNSLVFSAQHVNHTNATTTTTSWDTSSQSIPKVSKDEVTSSLPISKITHSTKRATSRSTSSSYKSTEGFFRKECLTVFMVCGGLALACTILLVLTLVLACRVCQLRRRLKAVGSNNDLITTTEYCLRSAMVDENKSEPEAKETSMLMSDLGQTQEDVGNGTAKEDGGNEGGQMGEENKKEVEGAAGSDGASTGDNKVETPVIVAENSSSPQPQEDTTNSQLTSVEAASSSEGTEESKDLV</sequence>
<evidence type="ECO:0000256" key="2">
    <source>
        <dbReference type="SAM" id="Phobius"/>
    </source>
</evidence>
<evidence type="ECO:0000313" key="4">
    <source>
        <dbReference type="EMBL" id="KAK2828709.1"/>
    </source>
</evidence>
<feature type="signal peptide" evidence="3">
    <location>
        <begin position="1"/>
        <end position="18"/>
    </location>
</feature>
<keyword evidence="2" id="KW-1133">Transmembrane helix</keyword>
<keyword evidence="3" id="KW-0732">Signal</keyword>
<feature type="compositionally biased region" description="Low complexity" evidence="1">
    <location>
        <begin position="243"/>
        <end position="252"/>
    </location>
</feature>
<keyword evidence="2" id="KW-0472">Membrane</keyword>
<gene>
    <name evidence="4" type="ORF">Q5P01_019743</name>
</gene>
<dbReference type="AlphaFoldDB" id="A0AA88M1Z7"/>
<accession>A0AA88M1Z7</accession>
<dbReference type="Proteomes" id="UP001187415">
    <property type="component" value="Unassembled WGS sequence"/>
</dbReference>
<feature type="chain" id="PRO_5041662566" evidence="3">
    <location>
        <begin position="19"/>
        <end position="261"/>
    </location>
</feature>
<evidence type="ECO:0000256" key="3">
    <source>
        <dbReference type="SAM" id="SignalP"/>
    </source>
</evidence>
<dbReference type="EMBL" id="JAUPFM010000015">
    <property type="protein sequence ID" value="KAK2828709.1"/>
    <property type="molecule type" value="Genomic_DNA"/>
</dbReference>
<name>A0AA88M1Z7_CHASR</name>
<evidence type="ECO:0000256" key="1">
    <source>
        <dbReference type="SAM" id="MobiDB-lite"/>
    </source>
</evidence>
<feature type="compositionally biased region" description="Polar residues" evidence="1">
    <location>
        <begin position="226"/>
        <end position="242"/>
    </location>
</feature>
<comment type="caution">
    <text evidence="4">The sequence shown here is derived from an EMBL/GenBank/DDBJ whole genome shotgun (WGS) entry which is preliminary data.</text>
</comment>